<accession>A0A444YQ15</accession>
<protein>
    <recommendedName>
        <fullName evidence="5">Ubiquitin-like protease family profile domain-containing protein</fullName>
    </recommendedName>
</protein>
<evidence type="ECO:0000313" key="6">
    <source>
        <dbReference type="EMBL" id="RYR04063.1"/>
    </source>
</evidence>
<evidence type="ECO:0000313" key="7">
    <source>
        <dbReference type="Proteomes" id="UP000289738"/>
    </source>
</evidence>
<dbReference type="EMBL" id="SDMP01000016">
    <property type="protein sequence ID" value="RYR04063.1"/>
    <property type="molecule type" value="Genomic_DNA"/>
</dbReference>
<dbReference type="InterPro" id="IPR038765">
    <property type="entry name" value="Papain-like_cys_pep_sf"/>
</dbReference>
<reference evidence="6 7" key="1">
    <citation type="submission" date="2019-01" db="EMBL/GenBank/DDBJ databases">
        <title>Sequencing of cultivated peanut Arachis hypogaea provides insights into genome evolution and oil improvement.</title>
        <authorList>
            <person name="Chen X."/>
        </authorList>
    </citation>
    <scope>NUCLEOTIDE SEQUENCE [LARGE SCALE GENOMIC DNA]</scope>
    <source>
        <strain evidence="7">cv. Fuhuasheng</strain>
        <tissue evidence="6">Leaves</tissue>
    </source>
</reference>
<dbReference type="InterPro" id="IPR003653">
    <property type="entry name" value="Peptidase_C48_C"/>
</dbReference>
<dbReference type="PROSITE" id="PS50600">
    <property type="entry name" value="ULP_PROTEASE"/>
    <property type="match status" value="1"/>
</dbReference>
<keyword evidence="2" id="KW-0645">Protease</keyword>
<dbReference type="Pfam" id="PF02902">
    <property type="entry name" value="Peptidase_C48"/>
    <property type="match status" value="1"/>
</dbReference>
<keyword evidence="4" id="KW-0788">Thiol protease</keyword>
<proteinExistence type="inferred from homology"/>
<sequence length="269" mass="31707">MTQVKETKDTTHEYDITFILNHEADLEGFRHHFLSLMPREDVDYTNFMLENHGKNYIDQNTNKAYRININQYAHYLHYLDKRKLASHPFLFVPICNGGHWWLWIADVKKKAFDVLDPINKMKDEIPDLRIKLNKFVGFIVSQMRVYAGTEPLIEDGDGVEAEYIRLSGQQTNYDCGIYIMKWLETNDPQKIKKGKRYQYKNWTQEEIDAFRCEYGPNILFHKMNKIRDQVIRASESIRLSKPSATLSSPFCKFTSGDIDKTSKLFDITE</sequence>
<feature type="domain" description="Ubiquitin-like protease family profile" evidence="5">
    <location>
        <begin position="1"/>
        <end position="186"/>
    </location>
</feature>
<evidence type="ECO:0000259" key="5">
    <source>
        <dbReference type="PROSITE" id="PS50600"/>
    </source>
</evidence>
<dbReference type="Proteomes" id="UP000289738">
    <property type="component" value="Chromosome B06"/>
</dbReference>
<evidence type="ECO:0000256" key="2">
    <source>
        <dbReference type="ARBA" id="ARBA00022670"/>
    </source>
</evidence>
<evidence type="ECO:0000256" key="3">
    <source>
        <dbReference type="ARBA" id="ARBA00022801"/>
    </source>
</evidence>
<dbReference type="PANTHER" id="PTHR12606">
    <property type="entry name" value="SENTRIN/SUMO-SPECIFIC PROTEASE"/>
    <property type="match status" value="1"/>
</dbReference>
<name>A0A444YQ15_ARAHY</name>
<dbReference type="PANTHER" id="PTHR12606:SF1">
    <property type="entry name" value="UBIQUITIN-LIKE-SPECIFIC PROTEASE 1A"/>
    <property type="match status" value="1"/>
</dbReference>
<dbReference type="AlphaFoldDB" id="A0A444YQ15"/>
<keyword evidence="3" id="KW-0378">Hydrolase</keyword>
<dbReference type="Gene3D" id="3.40.395.10">
    <property type="entry name" value="Adenoviral Proteinase, Chain A"/>
    <property type="match status" value="1"/>
</dbReference>
<evidence type="ECO:0000256" key="4">
    <source>
        <dbReference type="ARBA" id="ARBA00022807"/>
    </source>
</evidence>
<dbReference type="GO" id="GO:0016929">
    <property type="term" value="F:deSUMOylase activity"/>
    <property type="evidence" value="ECO:0007669"/>
    <property type="project" value="TreeGrafter"/>
</dbReference>
<dbReference type="GO" id="GO:0006508">
    <property type="term" value="P:proteolysis"/>
    <property type="evidence" value="ECO:0007669"/>
    <property type="project" value="UniProtKB-KW"/>
</dbReference>
<comment type="similarity">
    <text evidence="1">Belongs to the peptidase C48 family.</text>
</comment>
<organism evidence="6 7">
    <name type="scientific">Arachis hypogaea</name>
    <name type="common">Peanut</name>
    <dbReference type="NCBI Taxonomy" id="3818"/>
    <lineage>
        <taxon>Eukaryota</taxon>
        <taxon>Viridiplantae</taxon>
        <taxon>Streptophyta</taxon>
        <taxon>Embryophyta</taxon>
        <taxon>Tracheophyta</taxon>
        <taxon>Spermatophyta</taxon>
        <taxon>Magnoliopsida</taxon>
        <taxon>eudicotyledons</taxon>
        <taxon>Gunneridae</taxon>
        <taxon>Pentapetalae</taxon>
        <taxon>rosids</taxon>
        <taxon>fabids</taxon>
        <taxon>Fabales</taxon>
        <taxon>Fabaceae</taxon>
        <taxon>Papilionoideae</taxon>
        <taxon>50 kb inversion clade</taxon>
        <taxon>dalbergioids sensu lato</taxon>
        <taxon>Dalbergieae</taxon>
        <taxon>Pterocarpus clade</taxon>
        <taxon>Arachis</taxon>
    </lineage>
</organism>
<evidence type="ECO:0000256" key="1">
    <source>
        <dbReference type="ARBA" id="ARBA00005234"/>
    </source>
</evidence>
<dbReference type="SUPFAM" id="SSF54001">
    <property type="entry name" value="Cysteine proteinases"/>
    <property type="match status" value="1"/>
</dbReference>
<gene>
    <name evidence="6" type="ORF">Ahy_B06g083602</name>
</gene>
<dbReference type="GO" id="GO:0016926">
    <property type="term" value="P:protein desumoylation"/>
    <property type="evidence" value="ECO:0007669"/>
    <property type="project" value="TreeGrafter"/>
</dbReference>
<dbReference type="GO" id="GO:0005634">
    <property type="term" value="C:nucleus"/>
    <property type="evidence" value="ECO:0007669"/>
    <property type="project" value="TreeGrafter"/>
</dbReference>
<keyword evidence="7" id="KW-1185">Reference proteome</keyword>
<comment type="caution">
    <text evidence="6">The sequence shown here is derived from an EMBL/GenBank/DDBJ whole genome shotgun (WGS) entry which is preliminary data.</text>
</comment>